<keyword evidence="6" id="KW-0032">Aminotransferase</keyword>
<evidence type="ECO:0000259" key="4">
    <source>
        <dbReference type="Pfam" id="PF00425"/>
    </source>
</evidence>
<dbReference type="RefSeq" id="WP_244642572.1">
    <property type="nucleotide sequence ID" value="NZ_BNCG01000001.1"/>
</dbReference>
<name>A0ABV7UD95_9HYPH</name>
<dbReference type="EMBL" id="JBHRYC010000023">
    <property type="protein sequence ID" value="MFC3636483.1"/>
    <property type="molecule type" value="Genomic_DNA"/>
</dbReference>
<dbReference type="InterPro" id="IPR019999">
    <property type="entry name" value="Anth_synth_I-like"/>
</dbReference>
<dbReference type="NCBIfam" id="TIGR00553">
    <property type="entry name" value="pabB"/>
    <property type="match status" value="1"/>
</dbReference>
<dbReference type="Pfam" id="PF00425">
    <property type="entry name" value="Chorismate_bind"/>
    <property type="match status" value="1"/>
</dbReference>
<dbReference type="GO" id="GO:0046820">
    <property type="term" value="F:4-amino-4-deoxychorismate synthase activity"/>
    <property type="evidence" value="ECO:0007669"/>
    <property type="project" value="UniProtKB-EC"/>
</dbReference>
<feature type="region of interest" description="Disordered" evidence="3">
    <location>
        <begin position="201"/>
        <end position="238"/>
    </location>
</feature>
<dbReference type="PRINTS" id="PR00095">
    <property type="entry name" value="ANTSNTHASEI"/>
</dbReference>
<sequence>MWRCDLRPDGRFSPDLGSSPDLACTDLVWAAACLSAGDAPGLVLLDTAAPAPDAGAFPVARWSFLAAEPFGIFRVREGQAFWNEAPLADAPLVALRRLINRYRLPPDPADPAPFRGGLAGYIAYDFGRRLERLAEPRRPACVDDMALGFYDVVVALDHATGQAAIYSSGFPETGAAGQQRARRRGEAMRARLLDAALRPGALPPGGLPADPEAGAPGDATAAAPGQPENARAFHPSTGRRAGFPAAFPESFQASHDRDAWLAAVERVRDYIRAGDIFQANIARRFSVALPSGFDPFAFYRALRMENPAPFAAFADFGDVAIASSSPERFLTLRGGMVETRPIKGTAPRGADAAADAAAAAALQASEKDRAENVMIVDLLRNDLSRICAPHSVQVDSLCDLETYANVHHLVSGVHGRLREGRDAVDLIAATFPGGSITGAPKIRAMDIITEIEGVARGVYCGAIGYIGFDGDMDLNIAIRTVAFQHGEAVFQAGGGVTLLSDPSQEFDETETKAARLFSAFARYRSGACS</sequence>
<dbReference type="Proteomes" id="UP001595704">
    <property type="component" value="Unassembled WGS sequence"/>
</dbReference>
<dbReference type="Pfam" id="PF04715">
    <property type="entry name" value="Anth_synt_I_N"/>
    <property type="match status" value="1"/>
</dbReference>
<dbReference type="SUPFAM" id="SSF56322">
    <property type="entry name" value="ADC synthase"/>
    <property type="match status" value="1"/>
</dbReference>
<feature type="domain" description="Chorismate-utilising enzyme C-terminal" evidence="4">
    <location>
        <begin position="257"/>
        <end position="512"/>
    </location>
</feature>
<evidence type="ECO:0000256" key="1">
    <source>
        <dbReference type="ARBA" id="ARBA00013139"/>
    </source>
</evidence>
<comment type="caution">
    <text evidence="6">The sequence shown here is derived from an EMBL/GenBank/DDBJ whole genome shotgun (WGS) entry which is preliminary data.</text>
</comment>
<proteinExistence type="predicted"/>
<dbReference type="Gene3D" id="3.60.120.10">
    <property type="entry name" value="Anthranilate synthase"/>
    <property type="match status" value="1"/>
</dbReference>
<evidence type="ECO:0000313" key="7">
    <source>
        <dbReference type="Proteomes" id="UP001595704"/>
    </source>
</evidence>
<keyword evidence="7" id="KW-1185">Reference proteome</keyword>
<dbReference type="EC" id="2.6.1.85" evidence="1"/>
<accession>A0ABV7UD95</accession>
<dbReference type="InterPro" id="IPR015890">
    <property type="entry name" value="Chorismate_C"/>
</dbReference>
<evidence type="ECO:0000256" key="3">
    <source>
        <dbReference type="SAM" id="MobiDB-lite"/>
    </source>
</evidence>
<gene>
    <name evidence="6" type="primary">pabB</name>
    <name evidence="6" type="ORF">ACFONL_03660</name>
</gene>
<keyword evidence="2 6" id="KW-0808">Transferase</keyword>
<evidence type="ECO:0000313" key="6">
    <source>
        <dbReference type="EMBL" id="MFC3636483.1"/>
    </source>
</evidence>
<dbReference type="InterPro" id="IPR005802">
    <property type="entry name" value="ADC_synth_comp_1"/>
</dbReference>
<dbReference type="PANTHER" id="PTHR11236">
    <property type="entry name" value="AMINOBENZOATE/ANTHRANILATE SYNTHASE"/>
    <property type="match status" value="1"/>
</dbReference>
<feature type="compositionally biased region" description="Low complexity" evidence="3">
    <location>
        <begin position="207"/>
        <end position="225"/>
    </location>
</feature>
<reference evidence="7" key="1">
    <citation type="journal article" date="2019" name="Int. J. Syst. Evol. Microbiol.">
        <title>The Global Catalogue of Microorganisms (GCM) 10K type strain sequencing project: providing services to taxonomists for standard genome sequencing and annotation.</title>
        <authorList>
            <consortium name="The Broad Institute Genomics Platform"/>
            <consortium name="The Broad Institute Genome Sequencing Center for Infectious Disease"/>
            <person name="Wu L."/>
            <person name="Ma J."/>
        </authorList>
    </citation>
    <scope>NUCLEOTIDE SEQUENCE [LARGE SCALE GENOMIC DNA]</scope>
    <source>
        <strain evidence="7">KCTC 42282</strain>
    </source>
</reference>
<evidence type="ECO:0000259" key="5">
    <source>
        <dbReference type="Pfam" id="PF04715"/>
    </source>
</evidence>
<organism evidence="6 7">
    <name type="scientific">Camelimonas fluminis</name>
    <dbReference type="NCBI Taxonomy" id="1576911"/>
    <lineage>
        <taxon>Bacteria</taxon>
        <taxon>Pseudomonadati</taxon>
        <taxon>Pseudomonadota</taxon>
        <taxon>Alphaproteobacteria</taxon>
        <taxon>Hyphomicrobiales</taxon>
        <taxon>Chelatococcaceae</taxon>
        <taxon>Camelimonas</taxon>
    </lineage>
</organism>
<feature type="domain" description="Anthranilate synthase component I N-terminal" evidence="5">
    <location>
        <begin position="41"/>
        <end position="163"/>
    </location>
</feature>
<protein>
    <recommendedName>
        <fullName evidence="1">aminodeoxychorismate synthase</fullName>
        <ecNumber evidence="1">2.6.1.85</ecNumber>
    </recommendedName>
</protein>
<dbReference type="PANTHER" id="PTHR11236:SF50">
    <property type="entry name" value="AMINODEOXYCHORISMATE SYNTHASE COMPONENT 1"/>
    <property type="match status" value="1"/>
</dbReference>
<evidence type="ECO:0000256" key="2">
    <source>
        <dbReference type="ARBA" id="ARBA00022679"/>
    </source>
</evidence>
<dbReference type="InterPro" id="IPR006805">
    <property type="entry name" value="Anth_synth_I_N"/>
</dbReference>
<dbReference type="InterPro" id="IPR005801">
    <property type="entry name" value="ADC_synthase"/>
</dbReference>